<protein>
    <submittedName>
        <fullName evidence="1">Uncharacterized protein</fullName>
    </submittedName>
</protein>
<dbReference type="EMBL" id="BK015007">
    <property type="protein sequence ID" value="DAD86770.1"/>
    <property type="molecule type" value="Genomic_DNA"/>
</dbReference>
<reference evidence="1" key="1">
    <citation type="journal article" date="2021" name="Proc. Natl. Acad. Sci. U.S.A.">
        <title>A Catalog of Tens of Thousands of Viruses from Human Metagenomes Reveals Hidden Associations with Chronic Diseases.</title>
        <authorList>
            <person name="Tisza M.J."/>
            <person name="Buck C.B."/>
        </authorList>
    </citation>
    <scope>NUCLEOTIDE SEQUENCE</scope>
    <source>
        <strain evidence="1">Ctx8L26</strain>
    </source>
</reference>
<proteinExistence type="predicted"/>
<sequence length="103" mass="11566">MLLCNYQLKDIGRIVAEMWCFTVTSDDFVVFELTPEYVQKYGPYPADTFKKALDGVLDVVRSAFLGFDVYVGFAHSSFDPETGFLNGIVKVCLPFEGVFDDGE</sequence>
<organism evidence="1">
    <name type="scientific">Podoviridae sp. ctx8L26</name>
    <dbReference type="NCBI Taxonomy" id="2826588"/>
    <lineage>
        <taxon>Viruses</taxon>
        <taxon>Duplodnaviria</taxon>
        <taxon>Heunggongvirae</taxon>
        <taxon>Uroviricota</taxon>
        <taxon>Caudoviricetes</taxon>
    </lineage>
</organism>
<name>A0A8S5MXK9_9CAUD</name>
<evidence type="ECO:0000313" key="1">
    <source>
        <dbReference type="EMBL" id="DAD86770.1"/>
    </source>
</evidence>
<accession>A0A8S5MXK9</accession>